<dbReference type="SUPFAM" id="SSF46785">
    <property type="entry name" value="Winged helix' DNA-binding domain"/>
    <property type="match status" value="1"/>
</dbReference>
<dbReference type="PRINTS" id="PR00039">
    <property type="entry name" value="HTHLYSR"/>
</dbReference>
<evidence type="ECO:0000256" key="2">
    <source>
        <dbReference type="ARBA" id="ARBA00023015"/>
    </source>
</evidence>
<dbReference type="Pfam" id="PF00126">
    <property type="entry name" value="HTH_1"/>
    <property type="match status" value="1"/>
</dbReference>
<keyword evidence="7" id="KW-1185">Reference proteome</keyword>
<organism evidence="6 7">
    <name type="scientific">Acetobacter sacchari</name>
    <dbReference type="NCBI Taxonomy" id="2661687"/>
    <lineage>
        <taxon>Bacteria</taxon>
        <taxon>Pseudomonadati</taxon>
        <taxon>Pseudomonadota</taxon>
        <taxon>Alphaproteobacteria</taxon>
        <taxon>Acetobacterales</taxon>
        <taxon>Acetobacteraceae</taxon>
        <taxon>Acetobacter</taxon>
    </lineage>
</organism>
<comment type="similarity">
    <text evidence="1">Belongs to the LysR transcriptional regulatory family.</text>
</comment>
<protein>
    <submittedName>
        <fullName evidence="6">LysR family transcriptional regulator</fullName>
    </submittedName>
</protein>
<dbReference type="InterPro" id="IPR036390">
    <property type="entry name" value="WH_DNA-bd_sf"/>
</dbReference>
<name>A0ABS3LU41_9PROT</name>
<keyword evidence="4" id="KW-0804">Transcription</keyword>
<dbReference type="Gene3D" id="3.40.190.10">
    <property type="entry name" value="Periplasmic binding protein-like II"/>
    <property type="match status" value="2"/>
</dbReference>
<evidence type="ECO:0000256" key="3">
    <source>
        <dbReference type="ARBA" id="ARBA00023125"/>
    </source>
</evidence>
<gene>
    <name evidence="6" type="ORF">J2D73_06430</name>
</gene>
<dbReference type="PROSITE" id="PS50931">
    <property type="entry name" value="HTH_LYSR"/>
    <property type="match status" value="1"/>
</dbReference>
<dbReference type="PANTHER" id="PTHR30579:SF7">
    <property type="entry name" value="HTH-TYPE TRANSCRIPTIONAL REGULATOR LRHA-RELATED"/>
    <property type="match status" value="1"/>
</dbReference>
<dbReference type="InterPro" id="IPR036388">
    <property type="entry name" value="WH-like_DNA-bd_sf"/>
</dbReference>
<dbReference type="InterPro" id="IPR000847">
    <property type="entry name" value="LysR_HTH_N"/>
</dbReference>
<dbReference type="PANTHER" id="PTHR30579">
    <property type="entry name" value="TRANSCRIPTIONAL REGULATOR"/>
    <property type="match status" value="1"/>
</dbReference>
<dbReference type="Proteomes" id="UP000664771">
    <property type="component" value="Unassembled WGS sequence"/>
</dbReference>
<dbReference type="Gene3D" id="1.10.10.10">
    <property type="entry name" value="Winged helix-like DNA-binding domain superfamily/Winged helix DNA-binding domain"/>
    <property type="match status" value="1"/>
</dbReference>
<proteinExistence type="inferred from homology"/>
<feature type="domain" description="HTH lysR-type" evidence="5">
    <location>
        <begin position="2"/>
        <end position="59"/>
    </location>
</feature>
<dbReference type="InterPro" id="IPR005119">
    <property type="entry name" value="LysR_subst-bd"/>
</dbReference>
<evidence type="ECO:0000259" key="5">
    <source>
        <dbReference type="PROSITE" id="PS50931"/>
    </source>
</evidence>
<dbReference type="Pfam" id="PF03466">
    <property type="entry name" value="LysR_substrate"/>
    <property type="match status" value="1"/>
</dbReference>
<evidence type="ECO:0000313" key="7">
    <source>
        <dbReference type="Proteomes" id="UP000664771"/>
    </source>
</evidence>
<sequence length="293" mass="32133">MIDTTLLESFLTVVEEASFTQAADRLGLTQSSVSQQIKRLENQVGRRLLQRSTHKVTLLPDGERLLVHARRICGAIQDAEREFNAPGVSGFVHMGVAEDFATSRLPDILRRFRRIYPDVTLQIEIGLSVNLLQKLHEGVFDIVLAKARQSAKDAEPLLDDPLVWVAAPEEPEIGTLRPLPLALHPEPSISRAMVIETLERCAIPFRIAHTSLSITGLRAGVLAGLGLSVFGRSFVPEGLEVLDHDAVGLPPLPALPFILEKQKGSEGNAAVEALIKAIHENLALLDRRRFPVA</sequence>
<dbReference type="InterPro" id="IPR050176">
    <property type="entry name" value="LTTR"/>
</dbReference>
<dbReference type="EMBL" id="JAFVMF010000006">
    <property type="protein sequence ID" value="MBO1359432.1"/>
    <property type="molecule type" value="Genomic_DNA"/>
</dbReference>
<comment type="caution">
    <text evidence="6">The sequence shown here is derived from an EMBL/GenBank/DDBJ whole genome shotgun (WGS) entry which is preliminary data.</text>
</comment>
<reference evidence="6 7" key="1">
    <citation type="submission" date="2021-03" db="EMBL/GenBank/DDBJ databases">
        <title>The complete genome sequence of Acetobacter sacchari TBRC 11175.</title>
        <authorList>
            <person name="Charoenyingcharoen P."/>
            <person name="Yukphan P."/>
        </authorList>
    </citation>
    <scope>NUCLEOTIDE SEQUENCE [LARGE SCALE GENOMIC DNA]</scope>
    <source>
        <strain evidence="6 7">TBRC 11175</strain>
    </source>
</reference>
<evidence type="ECO:0000256" key="4">
    <source>
        <dbReference type="ARBA" id="ARBA00023163"/>
    </source>
</evidence>
<dbReference type="SUPFAM" id="SSF53850">
    <property type="entry name" value="Periplasmic binding protein-like II"/>
    <property type="match status" value="1"/>
</dbReference>
<keyword evidence="2" id="KW-0805">Transcription regulation</keyword>
<accession>A0ABS3LU41</accession>
<dbReference type="RefSeq" id="WP_207880533.1">
    <property type="nucleotide sequence ID" value="NZ_JAFVMF010000006.1"/>
</dbReference>
<evidence type="ECO:0000313" key="6">
    <source>
        <dbReference type="EMBL" id="MBO1359432.1"/>
    </source>
</evidence>
<evidence type="ECO:0000256" key="1">
    <source>
        <dbReference type="ARBA" id="ARBA00009437"/>
    </source>
</evidence>
<keyword evidence="3" id="KW-0238">DNA-binding</keyword>